<evidence type="ECO:0000256" key="7">
    <source>
        <dbReference type="ARBA" id="ARBA00022927"/>
    </source>
</evidence>
<evidence type="ECO:0000259" key="13">
    <source>
        <dbReference type="PROSITE" id="PS50928"/>
    </source>
</evidence>
<dbReference type="GO" id="GO:0015833">
    <property type="term" value="P:peptide transport"/>
    <property type="evidence" value="ECO:0007669"/>
    <property type="project" value="UniProtKB-KW"/>
</dbReference>
<dbReference type="SUPFAM" id="SSF161098">
    <property type="entry name" value="MetI-like"/>
    <property type="match status" value="1"/>
</dbReference>
<keyword evidence="8 12" id="KW-1133">Transmembrane helix</keyword>
<dbReference type="InterPro" id="IPR000515">
    <property type="entry name" value="MetI-like"/>
</dbReference>
<evidence type="ECO:0000256" key="2">
    <source>
        <dbReference type="ARBA" id="ARBA00022448"/>
    </source>
</evidence>
<feature type="transmembrane region" description="Helical" evidence="12">
    <location>
        <begin position="12"/>
        <end position="30"/>
    </location>
</feature>
<comment type="similarity">
    <text evidence="11">Belongs to the binding-protein-dependent transport system permease family. OppBC subfamily.</text>
</comment>
<name>A0A3A0UMH2_STAGA</name>
<dbReference type="GO" id="GO:0055085">
    <property type="term" value="P:transmembrane transport"/>
    <property type="evidence" value="ECO:0007669"/>
    <property type="project" value="InterPro"/>
</dbReference>
<comment type="subcellular location">
    <subcellularLocation>
        <location evidence="1 12">Cell membrane</location>
        <topology evidence="1 12">Multi-pass membrane protein</topology>
    </subcellularLocation>
</comment>
<reference evidence="14 15" key="1">
    <citation type="journal article" date="2016" name="Front. Microbiol.">
        <title>Comprehensive Phylogenetic Analysis of Bovine Non-aureus Staphylococci Species Based on Whole-Genome Sequencing.</title>
        <authorList>
            <person name="Naushad S."/>
            <person name="Barkema H.W."/>
            <person name="Luby C."/>
            <person name="Condas L.A."/>
            <person name="Nobrega D.B."/>
            <person name="Carson D.A."/>
            <person name="De Buck J."/>
        </authorList>
    </citation>
    <scope>NUCLEOTIDE SEQUENCE [LARGE SCALE GENOMIC DNA]</scope>
    <source>
        <strain evidence="14 15">SNUC 4781</strain>
    </source>
</reference>
<evidence type="ECO:0000256" key="8">
    <source>
        <dbReference type="ARBA" id="ARBA00022989"/>
    </source>
</evidence>
<keyword evidence="9" id="KW-0406">Ion transport</keyword>
<feature type="transmembrane region" description="Helical" evidence="12">
    <location>
        <begin position="85"/>
        <end position="118"/>
    </location>
</feature>
<dbReference type="PANTHER" id="PTHR43386:SF24">
    <property type="entry name" value="OLIGOPEPTIDE TRANSPORT SYSTEM PERMEASE PROTEIN AMID"/>
    <property type="match status" value="1"/>
</dbReference>
<dbReference type="Pfam" id="PF00528">
    <property type="entry name" value="BPD_transp_1"/>
    <property type="match status" value="1"/>
</dbReference>
<dbReference type="PROSITE" id="PS50928">
    <property type="entry name" value="ABC_TM1"/>
    <property type="match status" value="1"/>
</dbReference>
<keyword evidence="9" id="KW-0921">Nickel transport</keyword>
<proteinExistence type="inferred from homology"/>
<keyword evidence="4" id="KW-0533">Nickel</keyword>
<organism evidence="14 15">
    <name type="scientific">Staphylococcus gallinarum</name>
    <dbReference type="NCBI Taxonomy" id="1293"/>
    <lineage>
        <taxon>Bacteria</taxon>
        <taxon>Bacillati</taxon>
        <taxon>Bacillota</taxon>
        <taxon>Bacilli</taxon>
        <taxon>Bacillales</taxon>
        <taxon>Staphylococcaceae</taxon>
        <taxon>Staphylococcus</taxon>
    </lineage>
</organism>
<evidence type="ECO:0000256" key="10">
    <source>
        <dbReference type="ARBA" id="ARBA00023136"/>
    </source>
</evidence>
<sequence length="170" mass="18850">GGRIDNVMQRIIEVVASIPTLIVVILFVLIFEPSIWTIILAMAITGWIGMSRVVRGEFLKLKNQEFVLASKTLGASKIKLIFKHILPNTLGVIVVTSMFTVPNAIFFEAFLSFIGIGVPAPRTSLGSLVNEGRAMLLIHPHELFIPALVLSLLILFFYLFRDGLRDAFDP</sequence>
<dbReference type="InterPro" id="IPR035906">
    <property type="entry name" value="MetI-like_sf"/>
</dbReference>
<evidence type="ECO:0000256" key="5">
    <source>
        <dbReference type="ARBA" id="ARBA00022692"/>
    </source>
</evidence>
<feature type="transmembrane region" description="Helical" evidence="12">
    <location>
        <begin position="36"/>
        <end position="54"/>
    </location>
</feature>
<dbReference type="PANTHER" id="PTHR43386">
    <property type="entry name" value="OLIGOPEPTIDE TRANSPORT SYSTEM PERMEASE PROTEIN APPC"/>
    <property type="match status" value="1"/>
</dbReference>
<feature type="non-terminal residue" evidence="14">
    <location>
        <position position="170"/>
    </location>
</feature>
<keyword evidence="6" id="KW-0571">Peptide transport</keyword>
<keyword evidence="3" id="KW-1003">Cell membrane</keyword>
<dbReference type="GO" id="GO:0015031">
    <property type="term" value="P:protein transport"/>
    <property type="evidence" value="ECO:0007669"/>
    <property type="project" value="UniProtKB-KW"/>
</dbReference>
<dbReference type="InterPro" id="IPR050366">
    <property type="entry name" value="BP-dependent_transpt_permease"/>
</dbReference>
<evidence type="ECO:0000256" key="12">
    <source>
        <dbReference type="RuleBase" id="RU363032"/>
    </source>
</evidence>
<feature type="transmembrane region" description="Helical" evidence="12">
    <location>
        <begin position="143"/>
        <end position="160"/>
    </location>
</feature>
<dbReference type="GO" id="GO:0015675">
    <property type="term" value="P:nickel cation transport"/>
    <property type="evidence" value="ECO:0007669"/>
    <property type="project" value="UniProtKB-KW"/>
</dbReference>
<evidence type="ECO:0000256" key="1">
    <source>
        <dbReference type="ARBA" id="ARBA00004651"/>
    </source>
</evidence>
<keyword evidence="5 12" id="KW-0812">Transmembrane</keyword>
<dbReference type="CDD" id="cd06261">
    <property type="entry name" value="TM_PBP2"/>
    <property type="match status" value="1"/>
</dbReference>
<dbReference type="GO" id="GO:0005886">
    <property type="term" value="C:plasma membrane"/>
    <property type="evidence" value="ECO:0007669"/>
    <property type="project" value="UniProtKB-SubCell"/>
</dbReference>
<evidence type="ECO:0000313" key="15">
    <source>
        <dbReference type="Proteomes" id="UP000265541"/>
    </source>
</evidence>
<keyword evidence="2 12" id="KW-0813">Transport</keyword>
<dbReference type="OrthoDB" id="9797472at2"/>
<dbReference type="AlphaFoldDB" id="A0A3A0UMH2"/>
<dbReference type="RefSeq" id="WP_142924036.1">
    <property type="nucleotide sequence ID" value="NZ_QYJN01000567.1"/>
</dbReference>
<comment type="caution">
    <text evidence="14">The sequence shown here is derived from an EMBL/GenBank/DDBJ whole genome shotgun (WGS) entry which is preliminary data.</text>
</comment>
<evidence type="ECO:0000256" key="9">
    <source>
        <dbReference type="ARBA" id="ARBA00023112"/>
    </source>
</evidence>
<evidence type="ECO:0000256" key="6">
    <source>
        <dbReference type="ARBA" id="ARBA00022856"/>
    </source>
</evidence>
<keyword evidence="10 12" id="KW-0472">Membrane</keyword>
<evidence type="ECO:0000313" key="14">
    <source>
        <dbReference type="EMBL" id="RIP14768.1"/>
    </source>
</evidence>
<dbReference type="EMBL" id="QYJN01000567">
    <property type="protein sequence ID" value="RIP14768.1"/>
    <property type="molecule type" value="Genomic_DNA"/>
</dbReference>
<evidence type="ECO:0000256" key="3">
    <source>
        <dbReference type="ARBA" id="ARBA00022475"/>
    </source>
</evidence>
<accession>A0A3A0UMH2</accession>
<protein>
    <submittedName>
        <fullName evidence="14">ABC transporter permease</fullName>
    </submittedName>
</protein>
<keyword evidence="7" id="KW-0653">Protein transport</keyword>
<feature type="domain" description="ABC transmembrane type-1" evidence="13">
    <location>
        <begin position="1"/>
        <end position="161"/>
    </location>
</feature>
<feature type="non-terminal residue" evidence="14">
    <location>
        <position position="1"/>
    </location>
</feature>
<evidence type="ECO:0000256" key="4">
    <source>
        <dbReference type="ARBA" id="ARBA00022596"/>
    </source>
</evidence>
<dbReference type="Proteomes" id="UP000265541">
    <property type="component" value="Unassembled WGS sequence"/>
</dbReference>
<dbReference type="Gene3D" id="1.10.3720.10">
    <property type="entry name" value="MetI-like"/>
    <property type="match status" value="1"/>
</dbReference>
<gene>
    <name evidence="14" type="ORF">BUZ14_17055</name>
</gene>
<evidence type="ECO:0000256" key="11">
    <source>
        <dbReference type="ARBA" id="ARBA00024202"/>
    </source>
</evidence>